<protein>
    <submittedName>
        <fullName evidence="2">Uncharacterized protein</fullName>
    </submittedName>
</protein>
<dbReference type="AlphaFoldDB" id="A0AAE4VGM2"/>
<evidence type="ECO:0000313" key="2">
    <source>
        <dbReference type="EMBL" id="MDV7294407.1"/>
    </source>
</evidence>
<reference evidence="2" key="1">
    <citation type="submission" date="2023-10" db="EMBL/GenBank/DDBJ databases">
        <title>Mycolicibacterium fortuitum clinical isolates causing pulmonary infections in humans.</title>
        <authorList>
            <person name="Mejia-Ponce P.M."/>
            <person name="Zenteno-Cuevas R."/>
            <person name="Licona-Cassani C."/>
        </authorList>
    </citation>
    <scope>NUCLEOTIDE SEQUENCE</scope>
    <source>
        <strain evidence="2">M8</strain>
    </source>
</reference>
<evidence type="ECO:0000256" key="1">
    <source>
        <dbReference type="SAM" id="MobiDB-lite"/>
    </source>
</evidence>
<dbReference type="RefSeq" id="WP_317722647.1">
    <property type="nucleotide sequence ID" value="NZ_JAWLVK010000038.1"/>
</dbReference>
<name>A0AAE4VGM2_MYCFO</name>
<dbReference type="EMBL" id="JAWLVV010000039">
    <property type="protein sequence ID" value="MDV7294407.1"/>
    <property type="molecule type" value="Genomic_DNA"/>
</dbReference>
<evidence type="ECO:0000313" key="3">
    <source>
        <dbReference type="Proteomes" id="UP001186041"/>
    </source>
</evidence>
<feature type="region of interest" description="Disordered" evidence="1">
    <location>
        <begin position="198"/>
        <end position="232"/>
    </location>
</feature>
<sequence length="287" mass="31419">MSVEAVVEAEVVRSADEWAEVIKADLSRAVEGIVTAGQNLIAAKADVRHGEWLLMLSAIGISEAEASRLRAIATRVGNLPNLEALPRSVSALYELSRLPAEQIESGIESGAITPDMTIRDAKDFARPSAPEPEPTVGQCIQCGDTLPLEQLYEGGQGYECDPCVSGGGELADEMPTEPELPPLPENYMAVNAGDQFREDAQEEWEPERKAEPTSEPITPVSQPQKRKPLPDSFWRATYDLKKRSETVVRLSADDRFKKNKDQIADVNLSDLIRVRDALNGVIQQLEG</sequence>
<comment type="caution">
    <text evidence="2">The sequence shown here is derived from an EMBL/GenBank/DDBJ whole genome shotgun (WGS) entry which is preliminary data.</text>
</comment>
<proteinExistence type="predicted"/>
<organism evidence="2 3">
    <name type="scientific">Mycolicibacterium fortuitum</name>
    <name type="common">Mycobacterium fortuitum</name>
    <dbReference type="NCBI Taxonomy" id="1766"/>
    <lineage>
        <taxon>Bacteria</taxon>
        <taxon>Bacillati</taxon>
        <taxon>Actinomycetota</taxon>
        <taxon>Actinomycetes</taxon>
        <taxon>Mycobacteriales</taxon>
        <taxon>Mycobacteriaceae</taxon>
        <taxon>Mycolicibacterium</taxon>
    </lineage>
</organism>
<accession>A0AAE4VGM2</accession>
<dbReference type="Proteomes" id="UP001186041">
    <property type="component" value="Unassembled WGS sequence"/>
</dbReference>
<gene>
    <name evidence="2" type="ORF">R4485_30055</name>
</gene>